<evidence type="ECO:0000313" key="10">
    <source>
        <dbReference type="Proteomes" id="UP000002654"/>
    </source>
</evidence>
<dbReference type="PANTHER" id="PTHR43713:SF3">
    <property type="entry name" value="GLUTAMATE-1-SEMIALDEHYDE 2,1-AMINOMUTASE 1, CHLOROPLASTIC-RELATED"/>
    <property type="match status" value="1"/>
</dbReference>
<sequence length="424" mass="46463">MLWDRARAIFPGGVNSPARALRHLQSPLIAERGEGAYLYTDRGKLVDFCMGFGPLILGHRPKPVLDAVKAWLERGWLYAMLTEPEVELGETIIRHVPSVKKIRFVSTGTEATMNAVRLARGYTKRDVIIKFEGNFHGSHDYVLVKAGSGAATWGIPTSAGIPADVAKLTVVVPYNDVEAFRKAIREVGDRLAAVIVEPVAGNYGLIIPDIDFLKTLREETERVGALLIFDEVITGFRLGLSGAQGRFGVIPDITTLGKIIGGGFPIGAFGGRQEVMDLVAPSGPVYNAGTFNAHPVSMVAGLATLRELERGYPYEVADRAAEKMARGLEDLAGRYGFDVVVKRISSMFQLYFKRGDVKTPQDVRESNEKLYLKLHEIALSHGVYLTPSQYEVNFTSSMHTDEVVNEALQALELAFRKLKLVGSS</sequence>
<dbReference type="PaxDb" id="768679-TTX_1558"/>
<dbReference type="EMBL" id="FN869859">
    <property type="protein sequence ID" value="CCC82185.1"/>
    <property type="molecule type" value="Genomic_DNA"/>
</dbReference>
<dbReference type="Pfam" id="PF00202">
    <property type="entry name" value="Aminotran_3"/>
    <property type="match status" value="1"/>
</dbReference>
<dbReference type="PATRIC" id="fig|768679.9.peg.1579"/>
<dbReference type="Gene3D" id="3.40.640.10">
    <property type="entry name" value="Type I PLP-dependent aspartate aminotransferase-like (Major domain)"/>
    <property type="match status" value="1"/>
</dbReference>
<proteinExistence type="inferred from homology"/>
<evidence type="ECO:0000256" key="2">
    <source>
        <dbReference type="ARBA" id="ARBA00001933"/>
    </source>
</evidence>
<dbReference type="FunFam" id="3.40.640.10:FF:000021">
    <property type="entry name" value="Glutamate-1-semialdehyde 2,1-aminomutase"/>
    <property type="match status" value="1"/>
</dbReference>
<organism evidence="9 10">
    <name type="scientific">Thermoproteus tenax (strain ATCC 35583 / DSM 2078 / JCM 9277 / NBRC 100435 / Kra 1)</name>
    <dbReference type="NCBI Taxonomy" id="768679"/>
    <lineage>
        <taxon>Archaea</taxon>
        <taxon>Thermoproteota</taxon>
        <taxon>Thermoprotei</taxon>
        <taxon>Thermoproteales</taxon>
        <taxon>Thermoproteaceae</taxon>
        <taxon>Thermoproteus</taxon>
    </lineage>
</organism>
<evidence type="ECO:0000256" key="8">
    <source>
        <dbReference type="HAMAP-Rule" id="MF_00375"/>
    </source>
</evidence>
<dbReference type="STRING" id="768679.TTX_1558"/>
<dbReference type="RefSeq" id="WP_014127439.1">
    <property type="nucleotide sequence ID" value="NC_016070.1"/>
</dbReference>
<dbReference type="InterPro" id="IPR015422">
    <property type="entry name" value="PyrdxlP-dep_Trfase_small"/>
</dbReference>
<dbReference type="GO" id="GO:0042286">
    <property type="term" value="F:glutamate-1-semialdehyde 2,1-aminomutase activity"/>
    <property type="evidence" value="ECO:0007669"/>
    <property type="project" value="UniProtKB-UniRule"/>
</dbReference>
<dbReference type="UniPathway" id="UPA00251">
    <property type="reaction ID" value="UER00317"/>
</dbReference>
<evidence type="ECO:0000256" key="3">
    <source>
        <dbReference type="ARBA" id="ARBA00004819"/>
    </source>
</evidence>
<name>G4RKU0_THETK</name>
<evidence type="ECO:0000313" key="9">
    <source>
        <dbReference type="EMBL" id="CCC82185.1"/>
    </source>
</evidence>
<dbReference type="NCBIfam" id="TIGR00713">
    <property type="entry name" value="hemL"/>
    <property type="match status" value="1"/>
</dbReference>
<dbReference type="Gene3D" id="3.90.1150.10">
    <property type="entry name" value="Aspartate Aminotransferase, domain 1"/>
    <property type="match status" value="1"/>
</dbReference>
<dbReference type="HAMAP" id="MF_00375">
    <property type="entry name" value="HemL_aminotrans_3"/>
    <property type="match status" value="1"/>
</dbReference>
<evidence type="ECO:0000256" key="6">
    <source>
        <dbReference type="ARBA" id="ARBA00023235"/>
    </source>
</evidence>
<keyword evidence="5 8" id="KW-0663">Pyridoxal phosphate</keyword>
<dbReference type="KEGG" id="ttn:TTX_1558"/>
<dbReference type="InterPro" id="IPR004639">
    <property type="entry name" value="4pyrrol_synth_GluAld_NH2Trfase"/>
</dbReference>
<comment type="similarity">
    <text evidence="4 8">Belongs to the class-III pyridoxal-phosphate-dependent aminotransferase family. HemL subfamily.</text>
</comment>
<keyword evidence="7 8" id="KW-0627">Porphyrin biosynthesis</keyword>
<dbReference type="PANTHER" id="PTHR43713">
    <property type="entry name" value="GLUTAMATE-1-SEMIALDEHYDE 2,1-AMINOMUTASE"/>
    <property type="match status" value="1"/>
</dbReference>
<comment type="subcellular location">
    <subcellularLocation>
        <location evidence="8">Cytoplasm</location>
    </subcellularLocation>
</comment>
<dbReference type="GO" id="GO:0005737">
    <property type="term" value="C:cytoplasm"/>
    <property type="evidence" value="ECO:0007669"/>
    <property type="project" value="UniProtKB-SubCell"/>
</dbReference>
<dbReference type="SUPFAM" id="SSF53383">
    <property type="entry name" value="PLP-dependent transferases"/>
    <property type="match status" value="1"/>
</dbReference>
<dbReference type="InterPro" id="IPR015421">
    <property type="entry name" value="PyrdxlP-dep_Trfase_major"/>
</dbReference>
<evidence type="ECO:0000256" key="1">
    <source>
        <dbReference type="ARBA" id="ARBA00001579"/>
    </source>
</evidence>
<keyword evidence="6 8" id="KW-0413">Isomerase</keyword>
<dbReference type="GO" id="GO:0008483">
    <property type="term" value="F:transaminase activity"/>
    <property type="evidence" value="ECO:0007669"/>
    <property type="project" value="InterPro"/>
</dbReference>
<evidence type="ECO:0000256" key="5">
    <source>
        <dbReference type="ARBA" id="ARBA00022898"/>
    </source>
</evidence>
<keyword evidence="8" id="KW-0963">Cytoplasm</keyword>
<dbReference type="AlphaFoldDB" id="G4RKU0"/>
<dbReference type="GeneID" id="11262437"/>
<dbReference type="InterPro" id="IPR015424">
    <property type="entry name" value="PyrdxlP-dep_Trfase"/>
</dbReference>
<comment type="cofactor">
    <cofactor evidence="2 8">
        <name>pyridoxal 5'-phosphate</name>
        <dbReference type="ChEBI" id="CHEBI:597326"/>
    </cofactor>
</comment>
<dbReference type="CDD" id="cd00610">
    <property type="entry name" value="OAT_like"/>
    <property type="match status" value="1"/>
</dbReference>
<dbReference type="Proteomes" id="UP000002654">
    <property type="component" value="Chromosome"/>
</dbReference>
<reference evidence="9 10" key="1">
    <citation type="journal article" date="2011" name="PLoS ONE">
        <title>The complete genome sequence of Thermoproteus tenax: a physiologically versatile member of the Crenarchaeota.</title>
        <authorList>
            <person name="Siebers B."/>
            <person name="Zaparty M."/>
            <person name="Raddatz G."/>
            <person name="Tjaden B."/>
            <person name="Albers S.V."/>
            <person name="Bell S.D."/>
            <person name="Blombach F."/>
            <person name="Kletzin A."/>
            <person name="Kyrpides N."/>
            <person name="Lanz C."/>
            <person name="Plagens A."/>
            <person name="Rampp M."/>
            <person name="Rosinus A."/>
            <person name="von Jan M."/>
            <person name="Makarova K.S."/>
            <person name="Klenk H.P."/>
            <person name="Schuster S.C."/>
            <person name="Hensel R."/>
        </authorList>
    </citation>
    <scope>NUCLEOTIDE SEQUENCE [LARGE SCALE GENOMIC DNA]</scope>
    <source>
        <strain evidence="10">ATCC 35583 / DSM 2078 / JCM 9277 / NBRC 100435 / Kra 1</strain>
    </source>
</reference>
<evidence type="ECO:0000256" key="4">
    <source>
        <dbReference type="ARBA" id="ARBA00008981"/>
    </source>
</evidence>
<dbReference type="NCBIfam" id="NF000818">
    <property type="entry name" value="PRK00062.1"/>
    <property type="match status" value="1"/>
</dbReference>
<evidence type="ECO:0000256" key="7">
    <source>
        <dbReference type="ARBA" id="ARBA00023244"/>
    </source>
</evidence>
<dbReference type="HOGENOM" id="CLU_016922_1_5_2"/>
<protein>
    <recommendedName>
        <fullName evidence="8">Glutamate-1-semialdehyde 2,1-aminomutase</fullName>
        <shortName evidence="8">GSA</shortName>
        <ecNumber evidence="8">5.4.3.8</ecNumber>
    </recommendedName>
    <alternativeName>
        <fullName evidence="8">Glutamate-1-semialdehyde aminotransferase</fullName>
        <shortName evidence="8">GSA-AT</shortName>
    </alternativeName>
</protein>
<feature type="modified residue" description="N6-(pyridoxal phosphate)lysine" evidence="8">
    <location>
        <position position="258"/>
    </location>
</feature>
<accession>G4RKU0</accession>
<comment type="catalytic activity">
    <reaction evidence="1 8">
        <text>(S)-4-amino-5-oxopentanoate = 5-aminolevulinate</text>
        <dbReference type="Rhea" id="RHEA:14265"/>
        <dbReference type="ChEBI" id="CHEBI:57501"/>
        <dbReference type="ChEBI" id="CHEBI:356416"/>
        <dbReference type="EC" id="5.4.3.8"/>
    </reaction>
</comment>
<dbReference type="GO" id="GO:0030170">
    <property type="term" value="F:pyridoxal phosphate binding"/>
    <property type="evidence" value="ECO:0007669"/>
    <property type="project" value="InterPro"/>
</dbReference>
<dbReference type="InterPro" id="IPR049704">
    <property type="entry name" value="Aminotrans_3_PPA_site"/>
</dbReference>
<dbReference type="eggNOG" id="arCOG00918">
    <property type="taxonomic scope" value="Archaea"/>
</dbReference>
<dbReference type="PROSITE" id="PS00600">
    <property type="entry name" value="AA_TRANSFER_CLASS_3"/>
    <property type="match status" value="1"/>
</dbReference>
<dbReference type="GO" id="GO:0006782">
    <property type="term" value="P:protoporphyrinogen IX biosynthetic process"/>
    <property type="evidence" value="ECO:0007669"/>
    <property type="project" value="UniProtKB-UniRule"/>
</dbReference>
<keyword evidence="10" id="KW-1185">Reference proteome</keyword>
<dbReference type="EC" id="5.4.3.8" evidence="8"/>
<gene>
    <name evidence="8 9" type="primary">hemL</name>
    <name evidence="9" type="ordered locus">TTX_1558</name>
</gene>
<dbReference type="InterPro" id="IPR005814">
    <property type="entry name" value="Aminotrans_3"/>
</dbReference>
<dbReference type="OrthoDB" id="6524at2157"/>
<comment type="pathway">
    <text evidence="3 8">Porphyrin-containing compound metabolism; protoporphyrin-IX biosynthesis; 5-aminolevulinate from L-glutamyl-tRNA(Glu): step 2/2.</text>
</comment>